<gene>
    <name evidence="1" type="ORF">ATN84_21160</name>
</gene>
<evidence type="ECO:0000313" key="1">
    <source>
        <dbReference type="EMBL" id="KXF75177.1"/>
    </source>
</evidence>
<reference evidence="1 2" key="1">
    <citation type="submission" date="2015-11" db="EMBL/GenBank/DDBJ databases">
        <title>Draft genome sequence of Paramesorhizobium deserti A-3-E, a strain highly resistant to diverse beta-lactam antibiotics.</title>
        <authorList>
            <person name="Lv R."/>
            <person name="Yang X."/>
            <person name="Fang N."/>
            <person name="Guo J."/>
            <person name="Luo X."/>
            <person name="Peng F."/>
            <person name="Yang R."/>
            <person name="Cui Y."/>
            <person name="Fang C."/>
            <person name="Song Y."/>
        </authorList>
    </citation>
    <scope>NUCLEOTIDE SEQUENCE [LARGE SCALE GENOMIC DNA]</scope>
    <source>
        <strain evidence="1 2">A-3-E</strain>
    </source>
</reference>
<dbReference type="OrthoDB" id="9429428at2"/>
<comment type="caution">
    <text evidence="1">The sequence shown here is derived from an EMBL/GenBank/DDBJ whole genome shotgun (WGS) entry which is preliminary data.</text>
</comment>
<proteinExistence type="predicted"/>
<keyword evidence="2" id="KW-1185">Reference proteome</keyword>
<evidence type="ECO:0000313" key="2">
    <source>
        <dbReference type="Proteomes" id="UP000070107"/>
    </source>
</evidence>
<name>A0A135HPN6_9HYPH</name>
<sequence>MANSKADFNNTILMINKARSAIKIDRDPNFDDMELIFDDVTSGSPYMLQPGKQVHVGSTYGNDIGVVITYDNSDRYMEMAVGPSEATQAQVWNLMADGGSDGNGPLAYCLTDLTYYSMTMTWSDK</sequence>
<dbReference type="AlphaFoldDB" id="A0A135HPN6"/>
<dbReference type="RefSeq" id="WP_068884958.1">
    <property type="nucleotide sequence ID" value="NZ_LNTU01000039.1"/>
</dbReference>
<dbReference type="EMBL" id="LNTU01000039">
    <property type="protein sequence ID" value="KXF75177.1"/>
    <property type="molecule type" value="Genomic_DNA"/>
</dbReference>
<protein>
    <submittedName>
        <fullName evidence="1">Uncharacterized protein</fullName>
    </submittedName>
</protein>
<organism evidence="1 2">
    <name type="scientific">Paramesorhizobium deserti</name>
    <dbReference type="NCBI Taxonomy" id="1494590"/>
    <lineage>
        <taxon>Bacteria</taxon>
        <taxon>Pseudomonadati</taxon>
        <taxon>Pseudomonadota</taxon>
        <taxon>Alphaproteobacteria</taxon>
        <taxon>Hyphomicrobiales</taxon>
        <taxon>Phyllobacteriaceae</taxon>
        <taxon>Paramesorhizobium</taxon>
    </lineage>
</organism>
<dbReference type="Proteomes" id="UP000070107">
    <property type="component" value="Unassembled WGS sequence"/>
</dbReference>
<accession>A0A135HPN6</accession>